<protein>
    <submittedName>
        <fullName evidence="1">Uncharacterized protein</fullName>
    </submittedName>
</protein>
<dbReference type="EMBL" id="MTCY01000006">
    <property type="protein sequence ID" value="OWP79225.1"/>
    <property type="molecule type" value="Genomic_DNA"/>
</dbReference>
<evidence type="ECO:0000313" key="1">
    <source>
        <dbReference type="EMBL" id="OWP79225.1"/>
    </source>
</evidence>
<proteinExistence type="predicted"/>
<evidence type="ECO:0000313" key="2">
    <source>
        <dbReference type="Proteomes" id="UP000198034"/>
    </source>
</evidence>
<accession>A0A246GD61</accession>
<gene>
    <name evidence="1" type="ORF">BWK62_03440</name>
</gene>
<name>A0A246GD61_9FLAO</name>
<reference evidence="1 2" key="1">
    <citation type="journal article" date="2017" name="Infect. Genet. Evol.">
        <title>Comparative genome analysis of fish pathogen Flavobacterium columnare reveals extensive sequence diversity within the species.</title>
        <authorList>
            <person name="Kayansamruaj P."/>
            <person name="Dong H.T."/>
            <person name="Hirono I."/>
            <person name="Kondo H."/>
            <person name="Senapin S."/>
            <person name="Rodkhum C."/>
        </authorList>
    </citation>
    <scope>NUCLEOTIDE SEQUENCE [LARGE SCALE GENOMIC DNA]</scope>
    <source>
        <strain evidence="1 2">1214</strain>
    </source>
</reference>
<organism evidence="1 2">
    <name type="scientific">Flavobacterium columnare</name>
    <dbReference type="NCBI Taxonomy" id="996"/>
    <lineage>
        <taxon>Bacteria</taxon>
        <taxon>Pseudomonadati</taxon>
        <taxon>Bacteroidota</taxon>
        <taxon>Flavobacteriia</taxon>
        <taxon>Flavobacteriales</taxon>
        <taxon>Flavobacteriaceae</taxon>
        <taxon>Flavobacterium</taxon>
    </lineage>
</organism>
<dbReference type="Proteomes" id="UP000198034">
    <property type="component" value="Unassembled WGS sequence"/>
</dbReference>
<comment type="caution">
    <text evidence="1">The sequence shown here is derived from an EMBL/GenBank/DDBJ whole genome shotgun (WGS) entry which is preliminary data.</text>
</comment>
<dbReference type="AlphaFoldDB" id="A0A246GD61"/>
<sequence length="173" mass="20311">MVVNPYFANPDLDYVYKAQIEVYGHDLSGLLVVKKITENTYRVVMTTDFGNKLIDFTINQHNTKVNYVVEDLNKKIILKILANDLKLLIQEKYIAKIERKNAEVKVLEVDEEAVKNYFYFKNDTNQLIKIIQSSKRKAKFAITFESKITNFAEQIFLEHYNLNINIKLKQIIK</sequence>